<dbReference type="WBParaSite" id="MhA1_Contig817.frz3.gene2">
    <property type="protein sequence ID" value="MhA1_Contig817.frz3.gene2"/>
    <property type="gene ID" value="MhA1_Contig817.frz3.gene2"/>
</dbReference>
<organism evidence="2 3">
    <name type="scientific">Meloidogyne hapla</name>
    <name type="common">Root-knot nematode worm</name>
    <dbReference type="NCBI Taxonomy" id="6305"/>
    <lineage>
        <taxon>Eukaryota</taxon>
        <taxon>Metazoa</taxon>
        <taxon>Ecdysozoa</taxon>
        <taxon>Nematoda</taxon>
        <taxon>Chromadorea</taxon>
        <taxon>Rhabditida</taxon>
        <taxon>Tylenchina</taxon>
        <taxon>Tylenchomorpha</taxon>
        <taxon>Tylenchoidea</taxon>
        <taxon>Meloidogynidae</taxon>
        <taxon>Meloidogyninae</taxon>
        <taxon>Meloidogyne</taxon>
    </lineage>
</organism>
<evidence type="ECO:0000313" key="3">
    <source>
        <dbReference type="WBParaSite" id="MhA1_Contig817.frz3.gene2"/>
    </source>
</evidence>
<reference evidence="3" key="1">
    <citation type="submission" date="2016-11" db="UniProtKB">
        <authorList>
            <consortium name="WormBaseParasite"/>
        </authorList>
    </citation>
    <scope>IDENTIFICATION</scope>
</reference>
<feature type="compositionally biased region" description="Low complexity" evidence="1">
    <location>
        <begin position="31"/>
        <end position="70"/>
    </location>
</feature>
<evidence type="ECO:0000313" key="2">
    <source>
        <dbReference type="Proteomes" id="UP000095281"/>
    </source>
</evidence>
<accession>A0A1I8C0I5</accession>
<keyword evidence="2" id="KW-1185">Reference proteome</keyword>
<sequence length="145" mass="15927">MQPPFAWHSPSTGIQSEVCYSSNPTTSTKLISQQQQTSPTSTINPPQIYNNSTNSSQYYNNSIQDSSHYYNTNQQNNQEERIIPRETNQIINNQPNNCSWGVLNTQMQHHFVPTPSTPVPAIYSGTSPSPPQRFGVGGVGGGGGR</sequence>
<dbReference type="Proteomes" id="UP000095281">
    <property type="component" value="Unplaced"/>
</dbReference>
<evidence type="ECO:0000256" key="1">
    <source>
        <dbReference type="SAM" id="MobiDB-lite"/>
    </source>
</evidence>
<protein>
    <submittedName>
        <fullName evidence="3">Uncharacterized protein</fullName>
    </submittedName>
</protein>
<feature type="region of interest" description="Disordered" evidence="1">
    <location>
        <begin position="124"/>
        <end position="145"/>
    </location>
</feature>
<feature type="region of interest" description="Disordered" evidence="1">
    <location>
        <begin position="23"/>
        <end position="70"/>
    </location>
</feature>
<proteinExistence type="predicted"/>
<dbReference type="AlphaFoldDB" id="A0A1I8C0I5"/>
<name>A0A1I8C0I5_MELHA</name>
<feature type="compositionally biased region" description="Gly residues" evidence="1">
    <location>
        <begin position="135"/>
        <end position="145"/>
    </location>
</feature>